<dbReference type="EMBL" id="JH767132">
    <property type="protein sequence ID" value="EQC42352.1"/>
    <property type="molecule type" value="Genomic_DNA"/>
</dbReference>
<dbReference type="RefSeq" id="XP_008603775.1">
    <property type="nucleotide sequence ID" value="XM_008605553.1"/>
</dbReference>
<proteinExistence type="predicted"/>
<reference evidence="1 2" key="1">
    <citation type="submission" date="2012-04" db="EMBL/GenBank/DDBJ databases">
        <title>The Genome Sequence of Saprolegnia declina VS20.</title>
        <authorList>
            <consortium name="The Broad Institute Genome Sequencing Platform"/>
            <person name="Russ C."/>
            <person name="Nusbaum C."/>
            <person name="Tyler B."/>
            <person name="van West P."/>
            <person name="Dieguez-Uribeondo J."/>
            <person name="de Bruijn I."/>
            <person name="Tripathy S."/>
            <person name="Jiang R."/>
            <person name="Young S.K."/>
            <person name="Zeng Q."/>
            <person name="Gargeya S."/>
            <person name="Fitzgerald M."/>
            <person name="Haas B."/>
            <person name="Abouelleil A."/>
            <person name="Alvarado L."/>
            <person name="Arachchi H.M."/>
            <person name="Berlin A."/>
            <person name="Chapman S.B."/>
            <person name="Goldberg J."/>
            <person name="Griggs A."/>
            <person name="Gujja S."/>
            <person name="Hansen M."/>
            <person name="Howarth C."/>
            <person name="Imamovic A."/>
            <person name="Larimer J."/>
            <person name="McCowen C."/>
            <person name="Montmayeur A."/>
            <person name="Murphy C."/>
            <person name="Neiman D."/>
            <person name="Pearson M."/>
            <person name="Priest M."/>
            <person name="Roberts A."/>
            <person name="Saif S."/>
            <person name="Shea T."/>
            <person name="Sisk P."/>
            <person name="Sykes S."/>
            <person name="Wortman J."/>
            <person name="Nusbaum C."/>
            <person name="Birren B."/>
        </authorList>
    </citation>
    <scope>NUCLEOTIDE SEQUENCE [LARGE SCALE GENOMIC DNA]</scope>
    <source>
        <strain evidence="1 2">VS20</strain>
    </source>
</reference>
<gene>
    <name evidence="1" type="ORF">SDRG_00090</name>
</gene>
<evidence type="ECO:0000313" key="1">
    <source>
        <dbReference type="EMBL" id="EQC42352.1"/>
    </source>
</evidence>
<organism evidence="1 2">
    <name type="scientific">Saprolegnia diclina (strain VS20)</name>
    <dbReference type="NCBI Taxonomy" id="1156394"/>
    <lineage>
        <taxon>Eukaryota</taxon>
        <taxon>Sar</taxon>
        <taxon>Stramenopiles</taxon>
        <taxon>Oomycota</taxon>
        <taxon>Saprolegniomycetes</taxon>
        <taxon>Saprolegniales</taxon>
        <taxon>Saprolegniaceae</taxon>
        <taxon>Saprolegnia</taxon>
    </lineage>
</organism>
<dbReference type="GeneID" id="19940817"/>
<sequence>MSNPPHGVTLDVCNRFIRPATSSTHVSYAELLSHTPFVQPANWYVSHTWHYLFLEVVDALSVFQASLSSPASFWFCLFVNNQHAQAAPFAFWATRFQRSMPAIGHLVLVVTEWRRPVILKRAWCLLELYTAVSTHASIHVALPSHQVAAVRAHPDAFATYARTISMRRSTASVASDKAAIVAMLHAAIGLDAVDATLATALAMHSTRASQTLATLAVT</sequence>
<evidence type="ECO:0000313" key="2">
    <source>
        <dbReference type="Proteomes" id="UP000030762"/>
    </source>
</evidence>
<dbReference type="STRING" id="1156394.T0SH83"/>
<keyword evidence="2" id="KW-1185">Reference proteome</keyword>
<dbReference type="OrthoDB" id="435799at2759"/>
<dbReference type="InParanoid" id="T0SH83"/>
<dbReference type="Proteomes" id="UP000030762">
    <property type="component" value="Unassembled WGS sequence"/>
</dbReference>
<dbReference type="AlphaFoldDB" id="T0SH83"/>
<protein>
    <submittedName>
        <fullName evidence="1">Uncharacterized protein</fullName>
    </submittedName>
</protein>
<name>T0SH83_SAPDV</name>
<dbReference type="VEuPathDB" id="FungiDB:SDRG_00090"/>
<accession>T0SH83</accession>